<dbReference type="GO" id="GO:0030246">
    <property type="term" value="F:carbohydrate binding"/>
    <property type="evidence" value="ECO:0007669"/>
    <property type="project" value="UniProtKB-KW"/>
</dbReference>
<dbReference type="Proteomes" id="UP000002282">
    <property type="component" value="Chromosome 2L"/>
</dbReference>
<protein>
    <recommendedName>
        <fullName evidence="6">C-type lectin domain-containing protein</fullName>
    </recommendedName>
</protein>
<feature type="chain" id="PRO_5002817373" description="C-type lectin domain-containing protein" evidence="5">
    <location>
        <begin position="25"/>
        <end position="275"/>
    </location>
</feature>
<evidence type="ECO:0000256" key="3">
    <source>
        <dbReference type="ARBA" id="ARBA00022729"/>
    </source>
</evidence>
<dbReference type="InterPro" id="IPR051663">
    <property type="entry name" value="CLec_Tetranectin-domain"/>
</dbReference>
<dbReference type="GO" id="GO:0005615">
    <property type="term" value="C:extracellular space"/>
    <property type="evidence" value="ECO:0007669"/>
    <property type="project" value="TreeGrafter"/>
</dbReference>
<gene>
    <name evidence="7" type="primary">Dyak\GE17736</name>
    <name evidence="7" type="synonym">dyak_GLEANR_1904</name>
    <name evidence="7" type="synonym">GE17736</name>
    <name evidence="7" type="ORF">Dyak_GE17736</name>
</gene>
<dbReference type="eggNOG" id="KOG4297">
    <property type="taxonomic scope" value="Eukaryota"/>
</dbReference>
<keyword evidence="4" id="KW-0430">Lectin</keyword>
<dbReference type="SMART" id="SM00034">
    <property type="entry name" value="CLECT"/>
    <property type="match status" value="1"/>
</dbReference>
<accession>B4P3L8</accession>
<reference evidence="7 8" key="2">
    <citation type="journal article" date="2007" name="PLoS Biol.">
        <title>Principles of genome evolution in the Drosophila melanogaster species group.</title>
        <authorList>
            <person name="Ranz J.M."/>
            <person name="Maurin D."/>
            <person name="Chan Y.S."/>
            <person name="von Grotthuss M."/>
            <person name="Hillier L.W."/>
            <person name="Roote J."/>
            <person name="Ashburner M."/>
            <person name="Bergman C.M."/>
        </authorList>
    </citation>
    <scope>NUCLEOTIDE SEQUENCE [LARGE SCALE GENOMIC DNA]</scope>
    <source>
        <strain evidence="8">Tai18E2 / Tucson 14021-0261.01</strain>
    </source>
</reference>
<dbReference type="EMBL" id="CM000157">
    <property type="protein sequence ID" value="EDW87285.1"/>
    <property type="molecule type" value="Genomic_DNA"/>
</dbReference>
<dbReference type="AlphaFoldDB" id="B4P3L8"/>
<keyword evidence="8" id="KW-1185">Reference proteome</keyword>
<comment type="subcellular location">
    <subcellularLocation>
        <location evidence="1">Secreted</location>
    </subcellularLocation>
</comment>
<keyword evidence="2" id="KW-0964">Secreted</keyword>
<evidence type="ECO:0000313" key="7">
    <source>
        <dbReference type="EMBL" id="EDW87285.1"/>
    </source>
</evidence>
<reference evidence="7 8" key="1">
    <citation type="journal article" date="2007" name="Nature">
        <title>Evolution of genes and genomes on the Drosophila phylogeny.</title>
        <authorList>
            <consortium name="Drosophila 12 Genomes Consortium"/>
            <person name="Clark A.G."/>
            <person name="Eisen M.B."/>
            <person name="Smith D.R."/>
            <person name="Bergman C.M."/>
            <person name="Oliver B."/>
            <person name="Markow T.A."/>
            <person name="Kaufman T.C."/>
            <person name="Kellis M."/>
            <person name="Gelbart W."/>
            <person name="Iyer V.N."/>
            <person name="Pollard D.A."/>
            <person name="Sackton T.B."/>
            <person name="Larracuente A.M."/>
            <person name="Singh N.D."/>
            <person name="Abad J.P."/>
            <person name="Abt D.N."/>
            <person name="Adryan B."/>
            <person name="Aguade M."/>
            <person name="Akashi H."/>
            <person name="Anderson W.W."/>
            <person name="Aquadro C.F."/>
            <person name="Ardell D.H."/>
            <person name="Arguello R."/>
            <person name="Artieri C.G."/>
            <person name="Barbash D.A."/>
            <person name="Barker D."/>
            <person name="Barsanti P."/>
            <person name="Batterham P."/>
            <person name="Batzoglou S."/>
            <person name="Begun D."/>
            <person name="Bhutkar A."/>
            <person name="Blanco E."/>
            <person name="Bosak S.A."/>
            <person name="Bradley R.K."/>
            <person name="Brand A.D."/>
            <person name="Brent M.R."/>
            <person name="Brooks A.N."/>
            <person name="Brown R.H."/>
            <person name="Butlin R.K."/>
            <person name="Caggese C."/>
            <person name="Calvi B.R."/>
            <person name="Bernardo de Carvalho A."/>
            <person name="Caspi A."/>
            <person name="Castrezana S."/>
            <person name="Celniker S.E."/>
            <person name="Chang J.L."/>
            <person name="Chapple C."/>
            <person name="Chatterji S."/>
            <person name="Chinwalla A."/>
            <person name="Civetta A."/>
            <person name="Clifton S.W."/>
            <person name="Comeron J.M."/>
            <person name="Costello J.C."/>
            <person name="Coyne J.A."/>
            <person name="Daub J."/>
            <person name="David R.G."/>
            <person name="Delcher A.L."/>
            <person name="Delehaunty K."/>
            <person name="Do C.B."/>
            <person name="Ebling H."/>
            <person name="Edwards K."/>
            <person name="Eickbush T."/>
            <person name="Evans J.D."/>
            <person name="Filipski A."/>
            <person name="Findeiss S."/>
            <person name="Freyhult E."/>
            <person name="Fulton L."/>
            <person name="Fulton R."/>
            <person name="Garcia A.C."/>
            <person name="Gardiner A."/>
            <person name="Garfield D.A."/>
            <person name="Garvin B.E."/>
            <person name="Gibson G."/>
            <person name="Gilbert D."/>
            <person name="Gnerre S."/>
            <person name="Godfrey J."/>
            <person name="Good R."/>
            <person name="Gotea V."/>
            <person name="Gravely B."/>
            <person name="Greenberg A.J."/>
            <person name="Griffiths-Jones S."/>
            <person name="Gross S."/>
            <person name="Guigo R."/>
            <person name="Gustafson E.A."/>
            <person name="Haerty W."/>
            <person name="Hahn M.W."/>
            <person name="Halligan D.L."/>
            <person name="Halpern A.L."/>
            <person name="Halter G.M."/>
            <person name="Han M.V."/>
            <person name="Heger A."/>
            <person name="Hillier L."/>
            <person name="Hinrichs A.S."/>
            <person name="Holmes I."/>
            <person name="Hoskins R.A."/>
            <person name="Hubisz M.J."/>
            <person name="Hultmark D."/>
            <person name="Huntley M.A."/>
            <person name="Jaffe D.B."/>
            <person name="Jagadeeshan S."/>
            <person name="Jeck W.R."/>
            <person name="Johnson J."/>
            <person name="Jones C.D."/>
            <person name="Jordan W.C."/>
            <person name="Karpen G.H."/>
            <person name="Kataoka E."/>
            <person name="Keightley P.D."/>
            <person name="Kheradpour P."/>
            <person name="Kirkness E.F."/>
            <person name="Koerich L.B."/>
            <person name="Kristiansen K."/>
            <person name="Kudrna D."/>
            <person name="Kulathinal R.J."/>
            <person name="Kumar S."/>
            <person name="Kwok R."/>
            <person name="Lander E."/>
            <person name="Langley C.H."/>
            <person name="Lapoint R."/>
            <person name="Lazzaro B.P."/>
            <person name="Lee S.J."/>
            <person name="Levesque L."/>
            <person name="Li R."/>
            <person name="Lin C.F."/>
            <person name="Lin M.F."/>
            <person name="Lindblad-Toh K."/>
            <person name="Llopart A."/>
            <person name="Long M."/>
            <person name="Low L."/>
            <person name="Lozovsky E."/>
            <person name="Lu J."/>
            <person name="Luo M."/>
            <person name="Machado C.A."/>
            <person name="Makalowski W."/>
            <person name="Marzo M."/>
            <person name="Matsuda M."/>
            <person name="Matzkin L."/>
            <person name="McAllister B."/>
            <person name="McBride C.S."/>
            <person name="McKernan B."/>
            <person name="McKernan K."/>
            <person name="Mendez-Lago M."/>
            <person name="Minx P."/>
            <person name="Mollenhauer M.U."/>
            <person name="Montooth K."/>
            <person name="Mount S.M."/>
            <person name="Mu X."/>
            <person name="Myers E."/>
            <person name="Negre B."/>
            <person name="Newfeld S."/>
            <person name="Nielsen R."/>
            <person name="Noor M.A."/>
            <person name="O'Grady P."/>
            <person name="Pachter L."/>
            <person name="Papaceit M."/>
            <person name="Parisi M.J."/>
            <person name="Parisi M."/>
            <person name="Parts L."/>
            <person name="Pedersen J.S."/>
            <person name="Pesole G."/>
            <person name="Phillippy A.M."/>
            <person name="Ponting C.P."/>
            <person name="Pop M."/>
            <person name="Porcelli D."/>
            <person name="Powell J.R."/>
            <person name="Prohaska S."/>
            <person name="Pruitt K."/>
            <person name="Puig M."/>
            <person name="Quesneville H."/>
            <person name="Ram K.R."/>
            <person name="Rand D."/>
            <person name="Rasmussen M.D."/>
            <person name="Reed L.K."/>
            <person name="Reenan R."/>
            <person name="Reily A."/>
            <person name="Remington K.A."/>
            <person name="Rieger T.T."/>
            <person name="Ritchie M.G."/>
            <person name="Robin C."/>
            <person name="Rogers Y.H."/>
            <person name="Rohde C."/>
            <person name="Rozas J."/>
            <person name="Rubenfield M.J."/>
            <person name="Ruiz A."/>
            <person name="Russo S."/>
            <person name="Salzberg S.L."/>
            <person name="Sanchez-Gracia A."/>
            <person name="Saranga D.J."/>
            <person name="Sato H."/>
            <person name="Schaeffer S.W."/>
            <person name="Schatz M.C."/>
            <person name="Schlenke T."/>
            <person name="Schwartz R."/>
            <person name="Segarra C."/>
            <person name="Singh R.S."/>
            <person name="Sirot L."/>
            <person name="Sirota M."/>
            <person name="Sisneros N.B."/>
            <person name="Smith C.D."/>
            <person name="Smith T.F."/>
            <person name="Spieth J."/>
            <person name="Stage D.E."/>
            <person name="Stark A."/>
            <person name="Stephan W."/>
            <person name="Strausberg R.L."/>
            <person name="Strempel S."/>
            <person name="Sturgill D."/>
            <person name="Sutton G."/>
            <person name="Sutton G.G."/>
            <person name="Tao W."/>
            <person name="Teichmann S."/>
            <person name="Tobari Y.N."/>
            <person name="Tomimura Y."/>
            <person name="Tsolas J.M."/>
            <person name="Valente V.L."/>
            <person name="Venter E."/>
            <person name="Venter J.C."/>
            <person name="Vicario S."/>
            <person name="Vieira F.G."/>
            <person name="Vilella A.J."/>
            <person name="Villasante A."/>
            <person name="Walenz B."/>
            <person name="Wang J."/>
            <person name="Wasserman M."/>
            <person name="Watts T."/>
            <person name="Wilson D."/>
            <person name="Wilson R.K."/>
            <person name="Wing R.A."/>
            <person name="Wolfner M.F."/>
            <person name="Wong A."/>
            <person name="Wong G.K."/>
            <person name="Wu C.I."/>
            <person name="Wu G."/>
            <person name="Yamamoto D."/>
            <person name="Yang H.P."/>
            <person name="Yang S.P."/>
            <person name="Yorke J.A."/>
            <person name="Yoshida K."/>
            <person name="Zdobnov E."/>
            <person name="Zhang P."/>
            <person name="Zhang Y."/>
            <person name="Zimin A.V."/>
            <person name="Baldwin J."/>
            <person name="Abdouelleil A."/>
            <person name="Abdulkadir J."/>
            <person name="Abebe A."/>
            <person name="Abera B."/>
            <person name="Abreu J."/>
            <person name="Acer S.C."/>
            <person name="Aftuck L."/>
            <person name="Alexander A."/>
            <person name="An P."/>
            <person name="Anderson E."/>
            <person name="Anderson S."/>
            <person name="Arachi H."/>
            <person name="Azer M."/>
            <person name="Bachantsang P."/>
            <person name="Barry A."/>
            <person name="Bayul T."/>
            <person name="Berlin A."/>
            <person name="Bessette D."/>
            <person name="Bloom T."/>
            <person name="Blye J."/>
            <person name="Boguslavskiy L."/>
            <person name="Bonnet C."/>
            <person name="Boukhgalter B."/>
            <person name="Bourzgui I."/>
            <person name="Brown A."/>
            <person name="Cahill P."/>
            <person name="Channer S."/>
            <person name="Cheshatsang Y."/>
            <person name="Chuda L."/>
            <person name="Citroen M."/>
            <person name="Collymore A."/>
            <person name="Cooke P."/>
            <person name="Costello M."/>
            <person name="D'Aco K."/>
            <person name="Daza R."/>
            <person name="De Haan G."/>
            <person name="DeGray S."/>
            <person name="DeMaso C."/>
            <person name="Dhargay N."/>
            <person name="Dooley K."/>
            <person name="Dooley E."/>
            <person name="Doricent M."/>
            <person name="Dorje P."/>
            <person name="Dorjee K."/>
            <person name="Dupes A."/>
            <person name="Elong R."/>
            <person name="Falk J."/>
            <person name="Farina A."/>
            <person name="Faro S."/>
            <person name="Ferguson D."/>
            <person name="Fisher S."/>
            <person name="Foley C.D."/>
            <person name="Franke A."/>
            <person name="Friedrich D."/>
            <person name="Gadbois L."/>
            <person name="Gearin G."/>
            <person name="Gearin C.R."/>
            <person name="Giannoukos G."/>
            <person name="Goode T."/>
            <person name="Graham J."/>
            <person name="Grandbois E."/>
            <person name="Grewal S."/>
            <person name="Gyaltsen K."/>
            <person name="Hafez N."/>
            <person name="Hagos B."/>
            <person name="Hall J."/>
            <person name="Henson C."/>
            <person name="Hollinger A."/>
            <person name="Honan T."/>
            <person name="Huard M.D."/>
            <person name="Hughes L."/>
            <person name="Hurhula B."/>
            <person name="Husby M.E."/>
            <person name="Kamat A."/>
            <person name="Kanga B."/>
            <person name="Kashin S."/>
            <person name="Khazanovich D."/>
            <person name="Kisner P."/>
            <person name="Lance K."/>
            <person name="Lara M."/>
            <person name="Lee W."/>
            <person name="Lennon N."/>
            <person name="Letendre F."/>
            <person name="LeVine R."/>
            <person name="Lipovsky A."/>
            <person name="Liu X."/>
            <person name="Liu J."/>
            <person name="Liu S."/>
            <person name="Lokyitsang T."/>
            <person name="Lokyitsang Y."/>
            <person name="Lubonja R."/>
            <person name="Lui A."/>
            <person name="MacDonald P."/>
            <person name="Magnisalis V."/>
            <person name="Maru K."/>
            <person name="Matthews C."/>
            <person name="McCusker W."/>
            <person name="McDonough S."/>
            <person name="Mehta T."/>
            <person name="Meldrim J."/>
            <person name="Meneus L."/>
            <person name="Mihai O."/>
            <person name="Mihalev A."/>
            <person name="Mihova T."/>
            <person name="Mittelman R."/>
            <person name="Mlenga V."/>
            <person name="Montmayeur A."/>
            <person name="Mulrain L."/>
            <person name="Navidi A."/>
            <person name="Naylor J."/>
            <person name="Negash T."/>
            <person name="Nguyen T."/>
            <person name="Nguyen N."/>
            <person name="Nicol R."/>
            <person name="Norbu C."/>
            <person name="Norbu N."/>
            <person name="Novod N."/>
            <person name="O'Neill B."/>
            <person name="Osman S."/>
            <person name="Markiewicz E."/>
            <person name="Oyono O.L."/>
            <person name="Patti C."/>
            <person name="Phunkhang P."/>
            <person name="Pierre F."/>
            <person name="Priest M."/>
            <person name="Raghuraman S."/>
            <person name="Rege F."/>
            <person name="Reyes R."/>
            <person name="Rise C."/>
            <person name="Rogov P."/>
            <person name="Ross K."/>
            <person name="Ryan E."/>
            <person name="Settipalli S."/>
            <person name="Shea T."/>
            <person name="Sherpa N."/>
            <person name="Shi L."/>
            <person name="Shih D."/>
            <person name="Sparrow T."/>
            <person name="Spaulding J."/>
            <person name="Stalker J."/>
            <person name="Stange-Thomann N."/>
            <person name="Stavropoulos S."/>
            <person name="Stone C."/>
            <person name="Strader C."/>
            <person name="Tesfaye S."/>
            <person name="Thomson T."/>
            <person name="Thoulutsang Y."/>
            <person name="Thoulutsang D."/>
            <person name="Topham K."/>
            <person name="Topping I."/>
            <person name="Tsamla T."/>
            <person name="Vassiliev H."/>
            <person name="Vo A."/>
            <person name="Wangchuk T."/>
            <person name="Wangdi T."/>
            <person name="Weiand M."/>
            <person name="Wilkinson J."/>
            <person name="Wilson A."/>
            <person name="Yadav S."/>
            <person name="Young G."/>
            <person name="Yu Q."/>
            <person name="Zembek L."/>
            <person name="Zhong D."/>
            <person name="Zimmer A."/>
            <person name="Zwirko Z."/>
            <person name="Jaffe D.B."/>
            <person name="Alvarez P."/>
            <person name="Brockman W."/>
            <person name="Butler J."/>
            <person name="Chin C."/>
            <person name="Gnerre S."/>
            <person name="Grabherr M."/>
            <person name="Kleber M."/>
            <person name="Mauceli E."/>
            <person name="MacCallum I."/>
        </authorList>
    </citation>
    <scope>NUCLEOTIDE SEQUENCE [LARGE SCALE GENOMIC DNA]</scope>
    <source>
        <strain evidence="8">Tai18E2 / Tucson 14021-0261.01</strain>
    </source>
</reference>
<keyword evidence="3 5" id="KW-0732">Signal</keyword>
<evidence type="ECO:0000256" key="1">
    <source>
        <dbReference type="ARBA" id="ARBA00004613"/>
    </source>
</evidence>
<evidence type="ECO:0000256" key="5">
    <source>
        <dbReference type="SAM" id="SignalP"/>
    </source>
</evidence>
<feature type="domain" description="C-type lectin" evidence="6">
    <location>
        <begin position="163"/>
        <end position="271"/>
    </location>
</feature>
<dbReference type="PANTHER" id="PTHR22799">
    <property type="entry name" value="TETRANECTIN-RELATED"/>
    <property type="match status" value="1"/>
</dbReference>
<proteinExistence type="predicted"/>
<organism evidence="7 8">
    <name type="scientific">Drosophila yakuba</name>
    <name type="common">Fruit fly</name>
    <dbReference type="NCBI Taxonomy" id="7245"/>
    <lineage>
        <taxon>Eukaryota</taxon>
        <taxon>Metazoa</taxon>
        <taxon>Ecdysozoa</taxon>
        <taxon>Arthropoda</taxon>
        <taxon>Hexapoda</taxon>
        <taxon>Insecta</taxon>
        <taxon>Pterygota</taxon>
        <taxon>Neoptera</taxon>
        <taxon>Endopterygota</taxon>
        <taxon>Diptera</taxon>
        <taxon>Brachycera</taxon>
        <taxon>Muscomorpha</taxon>
        <taxon>Ephydroidea</taxon>
        <taxon>Drosophilidae</taxon>
        <taxon>Drosophila</taxon>
        <taxon>Sophophora</taxon>
    </lineage>
</organism>
<dbReference type="OrthoDB" id="6727623at2759"/>
<evidence type="ECO:0000256" key="2">
    <source>
        <dbReference type="ARBA" id="ARBA00022525"/>
    </source>
</evidence>
<evidence type="ECO:0000313" key="8">
    <source>
        <dbReference type="Proteomes" id="UP000002282"/>
    </source>
</evidence>
<dbReference type="InterPro" id="IPR001304">
    <property type="entry name" value="C-type_lectin-like"/>
</dbReference>
<dbReference type="PhylomeDB" id="B4P3L8"/>
<evidence type="ECO:0000256" key="4">
    <source>
        <dbReference type="ARBA" id="ARBA00022734"/>
    </source>
</evidence>
<dbReference type="SUPFAM" id="SSF56436">
    <property type="entry name" value="C-type lectin-like"/>
    <property type="match status" value="1"/>
</dbReference>
<dbReference type="KEGG" id="dya:Dyak_GE17736"/>
<evidence type="ECO:0000259" key="6">
    <source>
        <dbReference type="PROSITE" id="PS50041"/>
    </source>
</evidence>
<sequence length="275" mass="31073">MCGLRTCFLCLVVAFCLLFGVSHSTNESVCVLSNAPQQCGAFCLGAVHPLCDQYAKSKQEEAIVKIIADSRAEQKELVVKLIADSRTEQMELVNHSKEMVKIIAESWAEQKEEMVKLIAEFRTEQKELLNVLVANPTASRLESILQSMPVRLSPALQKIGSRYFLIEYNERKSWTDAEETCRERGGHLAAFRTEDELEAVTRIVNKYTSFWLGYHRNSEDEFVTAAGNKGSFMKWKSGQPDNFGGKQNCVGLHKSSMYDEYCDNTQAFICQLDKV</sequence>
<dbReference type="Gene3D" id="3.10.100.10">
    <property type="entry name" value="Mannose-Binding Protein A, subunit A"/>
    <property type="match status" value="1"/>
</dbReference>
<feature type="signal peptide" evidence="5">
    <location>
        <begin position="1"/>
        <end position="24"/>
    </location>
</feature>
<name>B4P3L8_DROYA</name>
<dbReference type="InterPro" id="IPR016186">
    <property type="entry name" value="C-type_lectin-like/link_sf"/>
</dbReference>
<dbReference type="GO" id="GO:0008083">
    <property type="term" value="F:growth factor activity"/>
    <property type="evidence" value="ECO:0007669"/>
    <property type="project" value="TreeGrafter"/>
</dbReference>
<dbReference type="HOGENOM" id="CLU_049894_13_0_1"/>
<dbReference type="InterPro" id="IPR016187">
    <property type="entry name" value="CTDL_fold"/>
</dbReference>
<dbReference type="SMR" id="B4P3L8"/>
<dbReference type="PANTHER" id="PTHR22799:SF1">
    <property type="entry name" value="C-TYPE LECTIN DOMAIN FAMILY 11 MEMBER A"/>
    <property type="match status" value="1"/>
</dbReference>
<dbReference type="Pfam" id="PF00059">
    <property type="entry name" value="Lectin_C"/>
    <property type="match status" value="1"/>
</dbReference>
<dbReference type="PROSITE" id="PS50041">
    <property type="entry name" value="C_TYPE_LECTIN_2"/>
    <property type="match status" value="1"/>
</dbReference>
<dbReference type="CDD" id="cd00037">
    <property type="entry name" value="CLECT"/>
    <property type="match status" value="1"/>
</dbReference>